<dbReference type="SUPFAM" id="SSF103473">
    <property type="entry name" value="MFS general substrate transporter"/>
    <property type="match status" value="1"/>
</dbReference>
<evidence type="ECO:0000313" key="6">
    <source>
        <dbReference type="EMBL" id="KAE9963072.1"/>
    </source>
</evidence>
<dbReference type="PROSITE" id="PS50850">
    <property type="entry name" value="MFS"/>
    <property type="match status" value="1"/>
</dbReference>
<dbReference type="GO" id="GO:0016020">
    <property type="term" value="C:membrane"/>
    <property type="evidence" value="ECO:0007669"/>
    <property type="project" value="UniProtKB-SubCell"/>
</dbReference>
<reference evidence="6 7" key="1">
    <citation type="submission" date="2019-11" db="EMBL/GenBank/DDBJ databases">
        <title>Venturia inaequalis Genome Resource.</title>
        <authorList>
            <person name="Lichtner F.J."/>
        </authorList>
    </citation>
    <scope>NUCLEOTIDE SEQUENCE [LARGE SCALE GENOMIC DNA]</scope>
    <source>
        <strain evidence="6">Bline_iso_100314</strain>
    </source>
</reference>
<feature type="transmembrane region" description="Helical" evidence="4">
    <location>
        <begin position="234"/>
        <end position="260"/>
    </location>
</feature>
<dbReference type="PANTHER" id="PTHR11360:SF230">
    <property type="entry name" value="MONOCARBOXYLATE TRANSPORTER, PUTATIVE (AFU_ORTHOLOGUE AFUA_2G12790)-RELATED"/>
    <property type="match status" value="1"/>
</dbReference>
<feature type="transmembrane region" description="Helical" evidence="4">
    <location>
        <begin position="272"/>
        <end position="289"/>
    </location>
</feature>
<sequence length="537" mass="58651">RVVFLLDMYGANDSNSGDVVQIADKIGERQIAAQQEEELNEKSVDEKGGVENGSVDPSRRQTVDGFGSDGTVIDGLGSTVGGQMRKKRTDRSDETTEEKRKWDTRQISAAARSGSMGQLDVETATPVFTPDHDFPEGGREAWLVVLGATLALYGSFGFMVSIGTLQEYWAEKQLRDYTARDIGWIPSVFVYLALSLGILVGPLFDRYGPKYIALFGSIGYIVMAFLLAECTLYWHFLLCCSILGGVTGATLTTTSLAVVAHWFKARRGLAQGIAMTGTSFGGLTIPLILRSTLPKYGFSWSMRLLGFLFLATLIPANLLMKARLPPAPDEKKKPIISPSIFGDMRFTLLALSVFGFEIVLFGSLGILPTYASLAATYPKDTGFYLIATMNGVSCLGRLIPGYISDKIGRFNTLLIFIFTTLIFMLALWLPLGTKSLPALYVFAALFGFGTGCWMALTPACIGQLCRAEEFGRYYGTLYFLVSLATLVCVPISGELISVVGAEPLVGFFCAVLGLAMVSFAASRWACLDWKWQWFVKI</sequence>
<comment type="subcellular location">
    <subcellularLocation>
        <location evidence="1">Membrane</location>
        <topology evidence="1">Multi-pass membrane protein</topology>
    </subcellularLocation>
</comment>
<comment type="caution">
    <text evidence="6">The sequence shown here is derived from an EMBL/GenBank/DDBJ whole genome shotgun (WGS) entry which is preliminary data.</text>
</comment>
<evidence type="ECO:0000313" key="7">
    <source>
        <dbReference type="Proteomes" id="UP000433883"/>
    </source>
</evidence>
<feature type="compositionally biased region" description="Basic and acidic residues" evidence="3">
    <location>
        <begin position="40"/>
        <end position="49"/>
    </location>
</feature>
<feature type="region of interest" description="Disordered" evidence="3">
    <location>
        <begin position="34"/>
        <end position="103"/>
    </location>
</feature>
<dbReference type="InterPro" id="IPR036259">
    <property type="entry name" value="MFS_trans_sf"/>
</dbReference>
<evidence type="ECO:0000256" key="1">
    <source>
        <dbReference type="ARBA" id="ARBA00004141"/>
    </source>
</evidence>
<accession>A0A8H3YLX8</accession>
<feature type="domain" description="Major facilitator superfamily (MFS) profile" evidence="5">
    <location>
        <begin position="140"/>
        <end position="537"/>
    </location>
</feature>
<evidence type="ECO:0000256" key="3">
    <source>
        <dbReference type="SAM" id="MobiDB-lite"/>
    </source>
</evidence>
<proteinExistence type="inferred from homology"/>
<dbReference type="Proteomes" id="UP000433883">
    <property type="component" value="Unassembled WGS sequence"/>
</dbReference>
<organism evidence="6 7">
    <name type="scientific">Venturia inaequalis</name>
    <name type="common">Apple scab fungus</name>
    <dbReference type="NCBI Taxonomy" id="5025"/>
    <lineage>
        <taxon>Eukaryota</taxon>
        <taxon>Fungi</taxon>
        <taxon>Dikarya</taxon>
        <taxon>Ascomycota</taxon>
        <taxon>Pezizomycotina</taxon>
        <taxon>Dothideomycetes</taxon>
        <taxon>Pleosporomycetidae</taxon>
        <taxon>Venturiales</taxon>
        <taxon>Venturiaceae</taxon>
        <taxon>Venturia</taxon>
    </lineage>
</organism>
<keyword evidence="4" id="KW-0812">Transmembrane</keyword>
<feature type="compositionally biased region" description="Basic and acidic residues" evidence="3">
    <location>
        <begin position="90"/>
        <end position="103"/>
    </location>
</feature>
<dbReference type="Gene3D" id="1.20.1250.20">
    <property type="entry name" value="MFS general substrate transporter like domains"/>
    <property type="match status" value="1"/>
</dbReference>
<dbReference type="PANTHER" id="PTHR11360">
    <property type="entry name" value="MONOCARBOXYLATE TRANSPORTER"/>
    <property type="match status" value="1"/>
</dbReference>
<feature type="transmembrane region" description="Helical" evidence="4">
    <location>
        <begin position="346"/>
        <end position="370"/>
    </location>
</feature>
<protein>
    <recommendedName>
        <fullName evidence="5">Major facilitator superfamily (MFS) profile domain-containing protein</fullName>
    </recommendedName>
</protein>
<gene>
    <name evidence="6" type="ORF">BLS_009712</name>
</gene>
<feature type="transmembrane region" description="Helical" evidence="4">
    <location>
        <begin position="504"/>
        <end position="526"/>
    </location>
</feature>
<keyword evidence="4" id="KW-0472">Membrane</keyword>
<dbReference type="InterPro" id="IPR020846">
    <property type="entry name" value="MFS_dom"/>
</dbReference>
<feature type="transmembrane region" description="Helical" evidence="4">
    <location>
        <begin position="141"/>
        <end position="162"/>
    </location>
</feature>
<dbReference type="EMBL" id="WNWQ01000908">
    <property type="protein sequence ID" value="KAE9963072.1"/>
    <property type="molecule type" value="Genomic_DNA"/>
</dbReference>
<dbReference type="GO" id="GO:0022857">
    <property type="term" value="F:transmembrane transporter activity"/>
    <property type="evidence" value="ECO:0007669"/>
    <property type="project" value="InterPro"/>
</dbReference>
<evidence type="ECO:0000259" key="5">
    <source>
        <dbReference type="PROSITE" id="PS50850"/>
    </source>
</evidence>
<dbReference type="AlphaFoldDB" id="A0A8H3YLX8"/>
<feature type="transmembrane region" description="Helical" evidence="4">
    <location>
        <begin position="301"/>
        <end position="320"/>
    </location>
</feature>
<evidence type="ECO:0000256" key="2">
    <source>
        <dbReference type="ARBA" id="ARBA00006727"/>
    </source>
</evidence>
<dbReference type="InterPro" id="IPR050327">
    <property type="entry name" value="Proton-linked_MCT"/>
</dbReference>
<keyword evidence="4" id="KW-1133">Transmembrane helix</keyword>
<feature type="transmembrane region" description="Helical" evidence="4">
    <location>
        <begin position="382"/>
        <end position="400"/>
    </location>
</feature>
<dbReference type="InterPro" id="IPR011701">
    <property type="entry name" value="MFS"/>
</dbReference>
<dbReference type="Pfam" id="PF07690">
    <property type="entry name" value="MFS_1"/>
    <property type="match status" value="1"/>
</dbReference>
<feature type="non-terminal residue" evidence="6">
    <location>
        <position position="1"/>
    </location>
</feature>
<feature type="transmembrane region" description="Helical" evidence="4">
    <location>
        <begin position="412"/>
        <end position="431"/>
    </location>
</feature>
<feature type="transmembrane region" description="Helical" evidence="4">
    <location>
        <begin position="473"/>
        <end position="492"/>
    </location>
</feature>
<feature type="transmembrane region" description="Helical" evidence="4">
    <location>
        <begin position="211"/>
        <end position="228"/>
    </location>
</feature>
<feature type="transmembrane region" description="Helical" evidence="4">
    <location>
        <begin position="437"/>
        <end position="461"/>
    </location>
</feature>
<evidence type="ECO:0000256" key="4">
    <source>
        <dbReference type="SAM" id="Phobius"/>
    </source>
</evidence>
<name>A0A8H3YLX8_VENIN</name>
<comment type="similarity">
    <text evidence="2">Belongs to the major facilitator superfamily. Monocarboxylate porter (TC 2.A.1.13) family.</text>
</comment>
<feature type="transmembrane region" description="Helical" evidence="4">
    <location>
        <begin position="182"/>
        <end position="204"/>
    </location>
</feature>